<dbReference type="OrthoDB" id="8057520at2759"/>
<name>A0A6J1LZQ1_DROHY</name>
<gene>
    <name evidence="2" type="primary">LOC111600854</name>
</gene>
<dbReference type="Proteomes" id="UP000504633">
    <property type="component" value="Unplaced"/>
</dbReference>
<dbReference type="GeneID" id="111600854"/>
<organism evidence="1 2">
    <name type="scientific">Drosophila hydei</name>
    <name type="common">Fruit fly</name>
    <dbReference type="NCBI Taxonomy" id="7224"/>
    <lineage>
        <taxon>Eukaryota</taxon>
        <taxon>Metazoa</taxon>
        <taxon>Ecdysozoa</taxon>
        <taxon>Arthropoda</taxon>
        <taxon>Hexapoda</taxon>
        <taxon>Insecta</taxon>
        <taxon>Pterygota</taxon>
        <taxon>Neoptera</taxon>
        <taxon>Endopterygota</taxon>
        <taxon>Diptera</taxon>
        <taxon>Brachycera</taxon>
        <taxon>Muscomorpha</taxon>
        <taxon>Ephydroidea</taxon>
        <taxon>Drosophilidae</taxon>
        <taxon>Drosophila</taxon>
    </lineage>
</organism>
<evidence type="ECO:0000313" key="1">
    <source>
        <dbReference type="Proteomes" id="UP000504633"/>
    </source>
</evidence>
<proteinExistence type="predicted"/>
<evidence type="ECO:0000313" key="2">
    <source>
        <dbReference type="RefSeq" id="XP_023172935.2"/>
    </source>
</evidence>
<accession>A0A6J1LZQ1</accession>
<dbReference type="AlphaFoldDB" id="A0A6J1LZQ1"/>
<sequence>MSCGLANNNGNDYRTNNLKAVLLICPIDGRESNCEPQLLVSIHFKPSINVKSQDNLLILDKTYEPSNRQNFETLSPYIIVVSRSEPIIIHPLLFSKYTDSTNICKPLIFNGYSWNTTGKFTLSNTNLYQEIKSTTRKRKINEQYFVNTTIYNQQLKHILSNAAQNNRNTRLYSVYKLSAPFPYLKAKIRIYKKRKKTWWMILPSIAMI</sequence>
<protein>
    <submittedName>
        <fullName evidence="2">Uncharacterized protein LOC111600854</fullName>
    </submittedName>
</protein>
<dbReference type="RefSeq" id="XP_023172935.2">
    <property type="nucleotide sequence ID" value="XM_023317167.2"/>
</dbReference>
<reference evidence="2" key="1">
    <citation type="submission" date="2025-08" db="UniProtKB">
        <authorList>
            <consortium name="RefSeq"/>
        </authorList>
    </citation>
    <scope>IDENTIFICATION</scope>
    <source>
        <strain evidence="2">15085-1641.00</strain>
        <tissue evidence="2">Whole body</tissue>
    </source>
</reference>
<keyword evidence="1" id="KW-1185">Reference proteome</keyword>
<dbReference type="KEGG" id="dhe:111600854"/>